<accession>A0AAW1BRC6</accession>
<dbReference type="Pfam" id="PF00084">
    <property type="entry name" value="Sushi"/>
    <property type="match status" value="6"/>
</dbReference>
<feature type="transmembrane region" description="Helical" evidence="7">
    <location>
        <begin position="528"/>
        <end position="549"/>
    </location>
</feature>
<evidence type="ECO:0000256" key="4">
    <source>
        <dbReference type="ARBA" id="ARBA00023157"/>
    </source>
</evidence>
<dbReference type="AlphaFoldDB" id="A0AAW1BRC6"/>
<evidence type="ECO:0000256" key="1">
    <source>
        <dbReference type="ARBA" id="ARBA00022659"/>
    </source>
</evidence>
<reference evidence="9 10" key="1">
    <citation type="journal article" date="2024" name="Proc. Natl. Acad. Sci. U.S.A.">
        <title>The genetic regulatory architecture and epigenomic basis for age-related changes in rattlesnake venom.</title>
        <authorList>
            <person name="Hogan M.P."/>
            <person name="Holding M.L."/>
            <person name="Nystrom G.S."/>
            <person name="Colston T.J."/>
            <person name="Bartlett D.A."/>
            <person name="Mason A.J."/>
            <person name="Ellsworth S.A."/>
            <person name="Rautsaw R.M."/>
            <person name="Lawrence K.C."/>
            <person name="Strickland J.L."/>
            <person name="He B."/>
            <person name="Fraser P."/>
            <person name="Margres M.J."/>
            <person name="Gilbert D.M."/>
            <person name="Gibbs H.L."/>
            <person name="Parkinson C.L."/>
            <person name="Rokyta D.R."/>
        </authorList>
    </citation>
    <scope>NUCLEOTIDE SEQUENCE [LARGE SCALE GENOMIC DNA]</scope>
    <source>
        <strain evidence="9">DRR0105</strain>
    </source>
</reference>
<comment type="caution">
    <text evidence="6">Lacks conserved residue(s) required for the propagation of feature annotation.</text>
</comment>
<keyword evidence="1 6" id="KW-0768">Sushi</keyword>
<evidence type="ECO:0000256" key="2">
    <source>
        <dbReference type="ARBA" id="ARBA00022729"/>
    </source>
</evidence>
<dbReference type="FunFam" id="2.10.70.10:FF:000014">
    <property type="entry name" value="Membrane cofactor protein"/>
    <property type="match status" value="1"/>
</dbReference>
<keyword evidence="3" id="KW-0677">Repeat</keyword>
<dbReference type="PROSITE" id="PS50923">
    <property type="entry name" value="SUSHI"/>
    <property type="match status" value="6"/>
</dbReference>
<evidence type="ECO:0000313" key="10">
    <source>
        <dbReference type="Proteomes" id="UP001474421"/>
    </source>
</evidence>
<feature type="domain" description="Sushi" evidence="8">
    <location>
        <begin position="255"/>
        <end position="319"/>
    </location>
</feature>
<feature type="domain" description="Sushi" evidence="8">
    <location>
        <begin position="130"/>
        <end position="194"/>
    </location>
</feature>
<dbReference type="InterPro" id="IPR035976">
    <property type="entry name" value="Sushi/SCR/CCP_sf"/>
</dbReference>
<keyword evidence="2" id="KW-0732">Signal</keyword>
<dbReference type="SUPFAM" id="SSF57535">
    <property type="entry name" value="Complement control module/SCR domain"/>
    <property type="match status" value="7"/>
</dbReference>
<feature type="domain" description="Sushi" evidence="8">
    <location>
        <begin position="381"/>
        <end position="446"/>
    </location>
</feature>
<dbReference type="Proteomes" id="UP001474421">
    <property type="component" value="Unassembled WGS sequence"/>
</dbReference>
<feature type="domain" description="Sushi" evidence="8">
    <location>
        <begin position="320"/>
        <end position="380"/>
    </location>
</feature>
<dbReference type="PANTHER" id="PTHR19325">
    <property type="entry name" value="COMPLEMENT COMPONENT-RELATED SUSHI DOMAIN-CONTAINING"/>
    <property type="match status" value="1"/>
</dbReference>
<keyword evidence="5" id="KW-0325">Glycoprotein</keyword>
<evidence type="ECO:0000256" key="6">
    <source>
        <dbReference type="PROSITE-ProRule" id="PRU00302"/>
    </source>
</evidence>
<dbReference type="InterPro" id="IPR000436">
    <property type="entry name" value="Sushi_SCR_CCP_dom"/>
</dbReference>
<comment type="caution">
    <text evidence="9">The sequence shown here is derived from an EMBL/GenBank/DDBJ whole genome shotgun (WGS) entry which is preliminary data.</text>
</comment>
<dbReference type="SMART" id="SM00032">
    <property type="entry name" value="CCP"/>
    <property type="match status" value="7"/>
</dbReference>
<evidence type="ECO:0000259" key="8">
    <source>
        <dbReference type="PROSITE" id="PS50923"/>
    </source>
</evidence>
<keyword evidence="10" id="KW-1185">Reference proteome</keyword>
<feature type="disulfide bond" evidence="6">
    <location>
        <begin position="383"/>
        <end position="426"/>
    </location>
</feature>
<keyword evidence="7" id="KW-0812">Transmembrane</keyword>
<evidence type="ECO:0000313" key="9">
    <source>
        <dbReference type="EMBL" id="KAK9404548.1"/>
    </source>
</evidence>
<feature type="domain" description="Sushi" evidence="8">
    <location>
        <begin position="447"/>
        <end position="505"/>
    </location>
</feature>
<keyword evidence="9" id="KW-0675">Receptor</keyword>
<evidence type="ECO:0000256" key="5">
    <source>
        <dbReference type="ARBA" id="ARBA00023180"/>
    </source>
</evidence>
<feature type="domain" description="Sushi" evidence="8">
    <location>
        <begin position="3"/>
        <end position="65"/>
    </location>
</feature>
<organism evidence="9 10">
    <name type="scientific">Crotalus adamanteus</name>
    <name type="common">Eastern diamondback rattlesnake</name>
    <dbReference type="NCBI Taxonomy" id="8729"/>
    <lineage>
        <taxon>Eukaryota</taxon>
        <taxon>Metazoa</taxon>
        <taxon>Chordata</taxon>
        <taxon>Craniata</taxon>
        <taxon>Vertebrata</taxon>
        <taxon>Euteleostomi</taxon>
        <taxon>Lepidosauria</taxon>
        <taxon>Squamata</taxon>
        <taxon>Bifurcata</taxon>
        <taxon>Unidentata</taxon>
        <taxon>Episquamata</taxon>
        <taxon>Toxicofera</taxon>
        <taxon>Serpentes</taxon>
        <taxon>Colubroidea</taxon>
        <taxon>Viperidae</taxon>
        <taxon>Crotalinae</taxon>
        <taxon>Crotalus</taxon>
    </lineage>
</organism>
<keyword evidence="7" id="KW-0472">Membrane</keyword>
<dbReference type="CDD" id="cd00033">
    <property type="entry name" value="CCP"/>
    <property type="match status" value="6"/>
</dbReference>
<sequence>MLGDCGPPPVLKHAMPYDPVKSIYKPYQSVTYRCLPGYRENHEKKHIATCFPETGWNSMEEFCESGCESPRETRFSVVDDEFLHFYPVGSVVHHICHRSAEHIPGHPKRPAITCLSNYTWSSVPVFCKGQSCGDPGKPENGGRIILMDFLLKAKVNFTCNEGYQLIGSPTSQCLPRTLSNNTVIWKPKPPICFRPTCPPPPEIKNGAYTGGKNGTFPLNSKVTYISVAMGLLASCSAQVLSAALLLLLFSSTALSQCPAPVLPPHSSLKGGGDLAESYAVDTTLRLQCIPGYDYLPGTIPTIRCLDTNKWSDLPALCQGRRCPVPHIENGRIIDSDDLRLGEEITLACNDGFRIIGGNTRRCTLKSGKVDWNKELPFCERIPCVRPPVIANGRYDPNPLDTYDAGSTVLYRCDPDYSLIGKSAITCIVEENGVDGKWDLSPPECKKVECHRPRVENGRVASVFQATYTYENKIQIECNPGHTLVGSSTIECGADSQWKSVPTCRMQTTASPTASQTTPTHESGSNNTVGIVFGAVTAVIVLAALIFAAVKWFSLQGKANVPHASTDSYHVVSEKDMTLEEKRTKD</sequence>
<keyword evidence="7" id="KW-1133">Transmembrane helix</keyword>
<dbReference type="Gene3D" id="2.10.70.10">
    <property type="entry name" value="Complement Module, domain 1"/>
    <property type="match status" value="7"/>
</dbReference>
<dbReference type="InterPro" id="IPR050350">
    <property type="entry name" value="Compl-Cell_Adhes-Reg"/>
</dbReference>
<dbReference type="PANTHER" id="PTHR19325:SF560">
    <property type="entry name" value="SUSHI, VON WILLEBRAND FACTOR TYPE A, EGF AND PENTRAXIN DOMAIN-CONTAINING PROTEIN 1"/>
    <property type="match status" value="1"/>
</dbReference>
<name>A0AAW1BRC6_CROAD</name>
<gene>
    <name evidence="9" type="ORF">NXF25_009375</name>
</gene>
<proteinExistence type="predicted"/>
<evidence type="ECO:0000256" key="3">
    <source>
        <dbReference type="ARBA" id="ARBA00022737"/>
    </source>
</evidence>
<evidence type="ECO:0000256" key="7">
    <source>
        <dbReference type="SAM" id="Phobius"/>
    </source>
</evidence>
<dbReference type="EMBL" id="JAOTOJ010000003">
    <property type="protein sequence ID" value="KAK9404548.1"/>
    <property type="molecule type" value="Genomic_DNA"/>
</dbReference>
<protein>
    <submittedName>
        <fullName evidence="9">Complement component receptor 1-like</fullName>
    </submittedName>
</protein>
<keyword evidence="4 6" id="KW-1015">Disulfide bond</keyword>